<evidence type="ECO:0000313" key="1">
    <source>
        <dbReference type="EMBL" id="KAF5775202.1"/>
    </source>
</evidence>
<dbReference type="EMBL" id="MNCJ02000328">
    <property type="protein sequence ID" value="KAF5775202.1"/>
    <property type="molecule type" value="Genomic_DNA"/>
</dbReference>
<dbReference type="InParanoid" id="A0A251SVR0"/>
<keyword evidence="3" id="KW-1185">Reference proteome</keyword>
<reference evidence="1" key="3">
    <citation type="submission" date="2020-06" db="EMBL/GenBank/DDBJ databases">
        <title>Helianthus annuus Genome sequencing and assembly Release 2.</title>
        <authorList>
            <person name="Gouzy J."/>
            <person name="Langlade N."/>
            <person name="Munos S."/>
        </authorList>
    </citation>
    <scope>NUCLEOTIDE SEQUENCE</scope>
    <source>
        <tissue evidence="1">Leaves</tissue>
    </source>
</reference>
<accession>A0A251SVR0</accession>
<dbReference type="Gramene" id="mRNA:HanXRQr2_Chr13g0609481">
    <property type="protein sequence ID" value="CDS:HanXRQr2_Chr13g0609481.1"/>
    <property type="gene ID" value="HanXRQr2_Chr13g0609481"/>
</dbReference>
<dbReference type="Proteomes" id="UP000215914">
    <property type="component" value="Chromosome 13"/>
</dbReference>
<protein>
    <submittedName>
        <fullName evidence="2">Uncharacterized protein</fullName>
    </submittedName>
</protein>
<organism evidence="2 3">
    <name type="scientific">Helianthus annuus</name>
    <name type="common">Common sunflower</name>
    <dbReference type="NCBI Taxonomy" id="4232"/>
    <lineage>
        <taxon>Eukaryota</taxon>
        <taxon>Viridiplantae</taxon>
        <taxon>Streptophyta</taxon>
        <taxon>Embryophyta</taxon>
        <taxon>Tracheophyta</taxon>
        <taxon>Spermatophyta</taxon>
        <taxon>Magnoliopsida</taxon>
        <taxon>eudicotyledons</taxon>
        <taxon>Gunneridae</taxon>
        <taxon>Pentapetalae</taxon>
        <taxon>asterids</taxon>
        <taxon>campanulids</taxon>
        <taxon>Asterales</taxon>
        <taxon>Asteraceae</taxon>
        <taxon>Asteroideae</taxon>
        <taxon>Heliantheae alliance</taxon>
        <taxon>Heliantheae</taxon>
        <taxon>Helianthus</taxon>
    </lineage>
</organism>
<evidence type="ECO:0000313" key="2">
    <source>
        <dbReference type="EMBL" id="OTG02947.1"/>
    </source>
</evidence>
<reference evidence="1 3" key="1">
    <citation type="journal article" date="2017" name="Nature">
        <title>The sunflower genome provides insights into oil metabolism, flowering and Asterid evolution.</title>
        <authorList>
            <person name="Badouin H."/>
            <person name="Gouzy J."/>
            <person name="Grassa C.J."/>
            <person name="Murat F."/>
            <person name="Staton S.E."/>
            <person name="Cottret L."/>
            <person name="Lelandais-Briere C."/>
            <person name="Owens G.L."/>
            <person name="Carrere S."/>
            <person name="Mayjonade B."/>
            <person name="Legrand L."/>
            <person name="Gill N."/>
            <person name="Kane N.C."/>
            <person name="Bowers J.E."/>
            <person name="Hubner S."/>
            <person name="Bellec A."/>
            <person name="Berard A."/>
            <person name="Berges H."/>
            <person name="Blanchet N."/>
            <person name="Boniface M.C."/>
            <person name="Brunel D."/>
            <person name="Catrice O."/>
            <person name="Chaidir N."/>
            <person name="Claudel C."/>
            <person name="Donnadieu C."/>
            <person name="Faraut T."/>
            <person name="Fievet G."/>
            <person name="Helmstetter N."/>
            <person name="King M."/>
            <person name="Knapp S.J."/>
            <person name="Lai Z."/>
            <person name="Le Paslier M.C."/>
            <person name="Lippi Y."/>
            <person name="Lorenzon L."/>
            <person name="Mandel J.R."/>
            <person name="Marage G."/>
            <person name="Marchand G."/>
            <person name="Marquand E."/>
            <person name="Bret-Mestries E."/>
            <person name="Morien E."/>
            <person name="Nambeesan S."/>
            <person name="Nguyen T."/>
            <person name="Pegot-Espagnet P."/>
            <person name="Pouilly N."/>
            <person name="Raftis F."/>
            <person name="Sallet E."/>
            <person name="Schiex T."/>
            <person name="Thomas J."/>
            <person name="Vandecasteele C."/>
            <person name="Vares D."/>
            <person name="Vear F."/>
            <person name="Vautrin S."/>
            <person name="Crespi M."/>
            <person name="Mangin B."/>
            <person name="Burke J.M."/>
            <person name="Salse J."/>
            <person name="Munos S."/>
            <person name="Vincourt P."/>
            <person name="Rieseberg L.H."/>
            <person name="Langlade N.B."/>
        </authorList>
    </citation>
    <scope>NUCLEOTIDE SEQUENCE [LARGE SCALE GENOMIC DNA]</scope>
    <source>
        <strain evidence="3">cv. SF193</strain>
        <tissue evidence="1">Leaves</tissue>
    </source>
</reference>
<dbReference type="EMBL" id="CM007902">
    <property type="protein sequence ID" value="OTG02947.1"/>
    <property type="molecule type" value="Genomic_DNA"/>
</dbReference>
<gene>
    <name evidence="2" type="ORF">HannXRQ_Chr13g0418681</name>
    <name evidence="1" type="ORF">HanXRQr2_Chr13g0609481</name>
</gene>
<dbReference type="AlphaFoldDB" id="A0A251SVR0"/>
<evidence type="ECO:0000313" key="3">
    <source>
        <dbReference type="Proteomes" id="UP000215914"/>
    </source>
</evidence>
<reference evidence="2" key="2">
    <citation type="submission" date="2017-02" db="EMBL/GenBank/DDBJ databases">
        <title>Sunflower complete genome.</title>
        <authorList>
            <person name="Langlade N."/>
            <person name="Munos S."/>
        </authorList>
    </citation>
    <scope>NUCLEOTIDE SEQUENCE [LARGE SCALE GENOMIC DNA]</scope>
    <source>
        <tissue evidence="2">Leaves</tissue>
    </source>
</reference>
<name>A0A251SVR0_HELAN</name>
<sequence>MLNYCFALVLRPYAAGYKGKKVIFRPLSTLRMALYAAYIKVKKMTFIPLYPGFV</sequence>
<proteinExistence type="predicted"/>